<dbReference type="EMBL" id="JAGVWB010000020">
    <property type="protein sequence ID" value="MBS3058349.1"/>
    <property type="molecule type" value="Genomic_DNA"/>
</dbReference>
<evidence type="ECO:0000313" key="2">
    <source>
        <dbReference type="EMBL" id="MBS3058349.1"/>
    </source>
</evidence>
<protein>
    <submittedName>
        <fullName evidence="1">Uncharacterized protein</fullName>
    </submittedName>
</protein>
<accession>A0A7J4K0C6</accession>
<comment type="caution">
    <text evidence="1">The sequence shown here is derived from an EMBL/GenBank/DDBJ whole genome shotgun (WGS) entry which is preliminary data.</text>
</comment>
<sequence length="84" mass="9986">MSYIRANSKYKYVEGTSKDYVFPASDEKGNKYIEDYGKLSKEGLCEILCRMIDRQYEHQFEKKYFMQQLANKLGVKLRDERLVG</sequence>
<evidence type="ECO:0000313" key="3">
    <source>
        <dbReference type="Proteomes" id="UP000590964"/>
    </source>
</evidence>
<proteinExistence type="predicted"/>
<reference evidence="2" key="3">
    <citation type="submission" date="2021-05" db="EMBL/GenBank/DDBJ databases">
        <title>Protein family content uncovers lineage relationships and bacterial pathway maintenance mechanisms in DPANN archaea.</title>
        <authorList>
            <person name="Castelle C.J."/>
            <person name="Meheust R."/>
            <person name="Jaffe A.L."/>
            <person name="Seitz K."/>
            <person name="Gong X."/>
            <person name="Baker B.J."/>
            <person name="Banfield J.F."/>
        </authorList>
    </citation>
    <scope>NUCLEOTIDE SEQUENCE</scope>
    <source>
        <strain evidence="2">RIFCSPLOWO2_01_FULL_43_13</strain>
    </source>
</reference>
<dbReference type="Proteomes" id="UP000680185">
    <property type="component" value="Unassembled WGS sequence"/>
</dbReference>
<dbReference type="AlphaFoldDB" id="A0A7J4K0C6"/>
<dbReference type="Proteomes" id="UP000590964">
    <property type="component" value="Unassembled WGS sequence"/>
</dbReference>
<gene>
    <name evidence="1" type="ORF">HA222_04945</name>
    <name evidence="2" type="ORF">J4478_03020</name>
</gene>
<reference evidence="3" key="1">
    <citation type="journal article" date="2020" name="bioRxiv">
        <title>A rank-normalized archaeal taxonomy based on genome phylogeny resolves widespread incomplete and uneven classifications.</title>
        <authorList>
            <person name="Rinke C."/>
            <person name="Chuvochina M."/>
            <person name="Mussig A.J."/>
            <person name="Chaumeil P.-A."/>
            <person name="Waite D.W."/>
            <person name="Whitman W.B."/>
            <person name="Parks D.H."/>
            <person name="Hugenholtz P."/>
        </authorList>
    </citation>
    <scope>NUCLEOTIDE SEQUENCE [LARGE SCALE GENOMIC DNA]</scope>
</reference>
<reference evidence="2" key="2">
    <citation type="submission" date="2021-03" db="EMBL/GenBank/DDBJ databases">
        <authorList>
            <person name="Jaffe A."/>
        </authorList>
    </citation>
    <scope>NUCLEOTIDE SEQUENCE</scope>
    <source>
        <strain evidence="2">RIFCSPLOWO2_01_FULL_43_13</strain>
    </source>
</reference>
<organism evidence="1 3">
    <name type="scientific">Candidatus Iainarchaeum sp</name>
    <dbReference type="NCBI Taxonomy" id="3101447"/>
    <lineage>
        <taxon>Archaea</taxon>
        <taxon>Candidatus Iainarchaeota</taxon>
        <taxon>Candidatus Iainarchaeia</taxon>
        <taxon>Candidatus Iainarchaeales</taxon>
        <taxon>Candidatus Iainarchaeaceae</taxon>
        <taxon>Candidatus Iainarchaeum</taxon>
    </lineage>
</organism>
<dbReference type="EMBL" id="DUFW01000086">
    <property type="protein sequence ID" value="HIH21975.1"/>
    <property type="molecule type" value="Genomic_DNA"/>
</dbReference>
<evidence type="ECO:0000313" key="1">
    <source>
        <dbReference type="EMBL" id="HIH21975.1"/>
    </source>
</evidence>
<name>A0A7J4K0C6_9ARCH</name>